<dbReference type="AlphaFoldDB" id="B3Q408"/>
<name>B3Q408_RHIE6</name>
<dbReference type="HOGENOM" id="CLU_1968768_0_0_5"/>
<keyword evidence="1" id="KW-0614">Plasmid</keyword>
<proteinExistence type="predicted"/>
<protein>
    <submittedName>
        <fullName evidence="1">Uncharacterized protein</fullName>
    </submittedName>
</protein>
<geneLocation type="plasmid" evidence="1 2">
    <name>pC</name>
</geneLocation>
<sequence length="127" mass="13626">MFSPFARFLNETNSAGCIRSLSFVLITQPRAFNTGGSQWRLSAASGATSLSLHAGRTGAQRASDDAQYARTPSGIAATGRAGGRGWRRSRHRRYPWAGVLNLPLGSVASRIVNDIENDVLLVLSSVH</sequence>
<evidence type="ECO:0000313" key="2">
    <source>
        <dbReference type="Proteomes" id="UP000008817"/>
    </source>
</evidence>
<reference evidence="1 2" key="1">
    <citation type="submission" date="2008-04" db="EMBL/GenBank/DDBJ databases">
        <title>Genome diversity and DNA divergence of Rhizobium etli.</title>
        <authorList>
            <person name="Gonzalez V."/>
            <person name="Acosta J.L."/>
            <person name="Santamaria R.I."/>
            <person name="Bustos P."/>
            <person name="Hernandez-Gonzalez I.L."/>
            <person name="Fernandez J.L."/>
            <person name="Diaz R."/>
            <person name="Flores M."/>
            <person name="Mora J."/>
            <person name="Palacios R."/>
            <person name="Davila G."/>
        </authorList>
    </citation>
    <scope>NUCLEOTIDE SEQUENCE [LARGE SCALE GENOMIC DNA]</scope>
    <source>
        <strain evidence="1 2">CIAT 652</strain>
        <plasmid evidence="2">Plasmid pC</plasmid>
    </source>
</reference>
<organism evidence="1 2">
    <name type="scientific">Rhizobium etli (strain CIAT 652)</name>
    <dbReference type="NCBI Taxonomy" id="491916"/>
    <lineage>
        <taxon>Bacteria</taxon>
        <taxon>Pseudomonadati</taxon>
        <taxon>Pseudomonadota</taxon>
        <taxon>Alphaproteobacteria</taxon>
        <taxon>Hyphomicrobiales</taxon>
        <taxon>Rhizobiaceae</taxon>
        <taxon>Rhizobium/Agrobacterium group</taxon>
        <taxon>Rhizobium</taxon>
    </lineage>
</organism>
<dbReference type="EMBL" id="CP001077">
    <property type="protein sequence ID" value="ACE94812.1"/>
    <property type="molecule type" value="Genomic_DNA"/>
</dbReference>
<dbReference type="Proteomes" id="UP000008817">
    <property type="component" value="Plasmid pC"/>
</dbReference>
<dbReference type="KEGG" id="rec:RHECIAT_PC0000735"/>
<evidence type="ECO:0000313" key="1">
    <source>
        <dbReference type="EMBL" id="ACE94812.1"/>
    </source>
</evidence>
<gene>
    <name evidence="1" type="ordered locus">RHECIAT_PC0000735</name>
</gene>
<accession>B3Q408</accession>